<sequence length="313" mass="34615">MDWAVRRARHGRGRRFGGSATSKPVPPSSRHAKDSTQPYSLEEQESRHRPSVSCERPHSPRISSPLGRNEGARKWTKFIWAMEGVKKWRGKLQTPHPSCNMRPSTVGNPHQTPHHPVEWRIARPLTPAEDEGDGEGLIGGRERVDVCHRRAQGGQAARGRRNSCGWGARAEWRWTKSMGGGGIVRAVREMEGQKAGSEVEKEIFIRVPLAYDSWKQDHDREMTHADAGLAGETGVRDEASESRGTRGEGSARRTRGKVSEDYGKGCRWSLCGAASLTREGREPASTACRQPRGIRRVLRLEMAGTRVGGHAGG</sequence>
<feature type="region of interest" description="Disordered" evidence="1">
    <location>
        <begin position="91"/>
        <end position="113"/>
    </location>
</feature>
<feature type="region of interest" description="Disordered" evidence="1">
    <location>
        <begin position="226"/>
        <end position="258"/>
    </location>
</feature>
<gene>
    <name evidence="2" type="ORF">B0H17DRAFT_1223412</name>
</gene>
<organism evidence="2 3">
    <name type="scientific">Mycena rosella</name>
    <name type="common">Pink bonnet</name>
    <name type="synonym">Agaricus rosellus</name>
    <dbReference type="NCBI Taxonomy" id="1033263"/>
    <lineage>
        <taxon>Eukaryota</taxon>
        <taxon>Fungi</taxon>
        <taxon>Dikarya</taxon>
        <taxon>Basidiomycota</taxon>
        <taxon>Agaricomycotina</taxon>
        <taxon>Agaricomycetes</taxon>
        <taxon>Agaricomycetidae</taxon>
        <taxon>Agaricales</taxon>
        <taxon>Marasmiineae</taxon>
        <taxon>Mycenaceae</taxon>
        <taxon>Mycena</taxon>
    </lineage>
</organism>
<dbReference type="Proteomes" id="UP001221757">
    <property type="component" value="Unassembled WGS sequence"/>
</dbReference>
<feature type="compositionally biased region" description="Basic and acidic residues" evidence="1">
    <location>
        <begin position="234"/>
        <end position="258"/>
    </location>
</feature>
<dbReference type="EMBL" id="JARKIE010000001">
    <property type="protein sequence ID" value="KAJ7710401.1"/>
    <property type="molecule type" value="Genomic_DNA"/>
</dbReference>
<evidence type="ECO:0000313" key="3">
    <source>
        <dbReference type="Proteomes" id="UP001221757"/>
    </source>
</evidence>
<feature type="compositionally biased region" description="Basic residues" evidence="1">
    <location>
        <begin position="1"/>
        <end position="15"/>
    </location>
</feature>
<name>A0AAD7H2G8_MYCRO</name>
<keyword evidence="3" id="KW-1185">Reference proteome</keyword>
<proteinExistence type="predicted"/>
<evidence type="ECO:0000256" key="1">
    <source>
        <dbReference type="SAM" id="MobiDB-lite"/>
    </source>
</evidence>
<evidence type="ECO:0000313" key="2">
    <source>
        <dbReference type="EMBL" id="KAJ7710401.1"/>
    </source>
</evidence>
<feature type="compositionally biased region" description="Polar residues" evidence="1">
    <location>
        <begin position="95"/>
        <end position="111"/>
    </location>
</feature>
<protein>
    <submittedName>
        <fullName evidence="2">Uncharacterized protein</fullName>
    </submittedName>
</protein>
<feature type="region of interest" description="Disordered" evidence="1">
    <location>
        <begin position="1"/>
        <end position="69"/>
    </location>
</feature>
<dbReference type="AlphaFoldDB" id="A0AAD7H2G8"/>
<reference evidence="2" key="1">
    <citation type="submission" date="2023-03" db="EMBL/GenBank/DDBJ databases">
        <title>Massive genome expansion in bonnet fungi (Mycena s.s.) driven by repeated elements and novel gene families across ecological guilds.</title>
        <authorList>
            <consortium name="Lawrence Berkeley National Laboratory"/>
            <person name="Harder C.B."/>
            <person name="Miyauchi S."/>
            <person name="Viragh M."/>
            <person name="Kuo A."/>
            <person name="Thoen E."/>
            <person name="Andreopoulos B."/>
            <person name="Lu D."/>
            <person name="Skrede I."/>
            <person name="Drula E."/>
            <person name="Henrissat B."/>
            <person name="Morin E."/>
            <person name="Kohler A."/>
            <person name="Barry K."/>
            <person name="LaButti K."/>
            <person name="Morin E."/>
            <person name="Salamov A."/>
            <person name="Lipzen A."/>
            <person name="Mereny Z."/>
            <person name="Hegedus B."/>
            <person name="Baldrian P."/>
            <person name="Stursova M."/>
            <person name="Weitz H."/>
            <person name="Taylor A."/>
            <person name="Grigoriev I.V."/>
            <person name="Nagy L.G."/>
            <person name="Martin F."/>
            <person name="Kauserud H."/>
        </authorList>
    </citation>
    <scope>NUCLEOTIDE SEQUENCE</scope>
    <source>
        <strain evidence="2">CBHHK067</strain>
    </source>
</reference>
<comment type="caution">
    <text evidence="2">The sequence shown here is derived from an EMBL/GenBank/DDBJ whole genome shotgun (WGS) entry which is preliminary data.</text>
</comment>
<accession>A0AAD7H2G8</accession>